<dbReference type="EMBL" id="JAQIZT010000012">
    <property type="protein sequence ID" value="KAJ6976568.1"/>
    <property type="molecule type" value="Genomic_DNA"/>
</dbReference>
<protein>
    <submittedName>
        <fullName evidence="2">Uncharacterized protein</fullName>
    </submittedName>
</protein>
<reference evidence="2" key="1">
    <citation type="journal article" date="2023" name="Mol. Ecol. Resour.">
        <title>Chromosome-level genome assembly of a triploid poplar Populus alba 'Berolinensis'.</title>
        <authorList>
            <person name="Chen S."/>
            <person name="Yu Y."/>
            <person name="Wang X."/>
            <person name="Wang S."/>
            <person name="Zhang T."/>
            <person name="Zhou Y."/>
            <person name="He R."/>
            <person name="Meng N."/>
            <person name="Wang Y."/>
            <person name="Liu W."/>
            <person name="Liu Z."/>
            <person name="Liu J."/>
            <person name="Guo Q."/>
            <person name="Huang H."/>
            <person name="Sederoff R.R."/>
            <person name="Wang G."/>
            <person name="Qu G."/>
            <person name="Chen S."/>
        </authorList>
    </citation>
    <scope>NUCLEOTIDE SEQUENCE</scope>
    <source>
        <strain evidence="2">SC-2020</strain>
    </source>
</reference>
<sequence>MAALSVFDEFTLAIGCSLLVGVYMAVHGSHVVSPLIESSLSSLLGVIAMSSLFSPPTSNITGLRICEYIITIFIGFGLIY</sequence>
<feature type="transmembrane region" description="Helical" evidence="1">
    <location>
        <begin position="60"/>
        <end position="79"/>
    </location>
</feature>
<keyword evidence="3" id="KW-1185">Reference proteome</keyword>
<keyword evidence="1" id="KW-0812">Transmembrane</keyword>
<keyword evidence="1" id="KW-1133">Transmembrane helix</keyword>
<keyword evidence="1" id="KW-0472">Membrane</keyword>
<evidence type="ECO:0000313" key="2">
    <source>
        <dbReference type="EMBL" id="KAJ6976568.1"/>
    </source>
</evidence>
<dbReference type="Proteomes" id="UP001164929">
    <property type="component" value="Chromosome 12"/>
</dbReference>
<organism evidence="2 3">
    <name type="scientific">Populus alba x Populus x berolinensis</name>
    <dbReference type="NCBI Taxonomy" id="444605"/>
    <lineage>
        <taxon>Eukaryota</taxon>
        <taxon>Viridiplantae</taxon>
        <taxon>Streptophyta</taxon>
        <taxon>Embryophyta</taxon>
        <taxon>Tracheophyta</taxon>
        <taxon>Spermatophyta</taxon>
        <taxon>Magnoliopsida</taxon>
        <taxon>eudicotyledons</taxon>
        <taxon>Gunneridae</taxon>
        <taxon>Pentapetalae</taxon>
        <taxon>rosids</taxon>
        <taxon>fabids</taxon>
        <taxon>Malpighiales</taxon>
        <taxon>Salicaceae</taxon>
        <taxon>Saliceae</taxon>
        <taxon>Populus</taxon>
    </lineage>
</organism>
<evidence type="ECO:0000313" key="3">
    <source>
        <dbReference type="Proteomes" id="UP001164929"/>
    </source>
</evidence>
<proteinExistence type="predicted"/>
<evidence type="ECO:0000256" key="1">
    <source>
        <dbReference type="SAM" id="Phobius"/>
    </source>
</evidence>
<gene>
    <name evidence="2" type="ORF">NC653_028656</name>
</gene>
<dbReference type="AlphaFoldDB" id="A0AAD6Q4C6"/>
<feature type="transmembrane region" description="Helical" evidence="1">
    <location>
        <begin position="35"/>
        <end position="54"/>
    </location>
</feature>
<accession>A0AAD6Q4C6</accession>
<feature type="transmembrane region" description="Helical" evidence="1">
    <location>
        <begin position="6"/>
        <end position="26"/>
    </location>
</feature>
<name>A0AAD6Q4C6_9ROSI</name>
<comment type="caution">
    <text evidence="2">The sequence shown here is derived from an EMBL/GenBank/DDBJ whole genome shotgun (WGS) entry which is preliminary data.</text>
</comment>